<dbReference type="AlphaFoldDB" id="A0A1Y0LK60"/>
<dbReference type="SMART" id="SM00052">
    <property type="entry name" value="EAL"/>
    <property type="match status" value="1"/>
</dbReference>
<evidence type="ECO:0000313" key="6">
    <source>
        <dbReference type="Proteomes" id="UP000195729"/>
    </source>
</evidence>
<feature type="region of interest" description="Disordered" evidence="1">
    <location>
        <begin position="1"/>
        <end position="20"/>
    </location>
</feature>
<evidence type="ECO:0000259" key="3">
    <source>
        <dbReference type="PROSITE" id="PS50887"/>
    </source>
</evidence>
<dbReference type="SMART" id="SM00091">
    <property type="entry name" value="PAS"/>
    <property type="match status" value="2"/>
</dbReference>
<evidence type="ECO:0008006" key="8">
    <source>
        <dbReference type="Google" id="ProtNLM"/>
    </source>
</evidence>
<dbReference type="Gene3D" id="3.30.450.20">
    <property type="entry name" value="PAS domain"/>
    <property type="match status" value="2"/>
</dbReference>
<dbReference type="PROSITE" id="PS50887">
    <property type="entry name" value="GGDEF"/>
    <property type="match status" value="1"/>
</dbReference>
<keyword evidence="6" id="KW-1185">Reference proteome</keyword>
<feature type="domain" description="GGDEF" evidence="3">
    <location>
        <begin position="302"/>
        <end position="435"/>
    </location>
</feature>
<protein>
    <recommendedName>
        <fullName evidence="8">Diguanylate phosphodiesterase</fullName>
    </recommendedName>
</protein>
<evidence type="ECO:0000256" key="1">
    <source>
        <dbReference type="SAM" id="MobiDB-lite"/>
    </source>
</evidence>
<dbReference type="InterPro" id="IPR000014">
    <property type="entry name" value="PAS"/>
</dbReference>
<dbReference type="Pfam" id="PF00563">
    <property type="entry name" value="EAL"/>
    <property type="match status" value="1"/>
</dbReference>
<evidence type="ECO:0000313" key="4">
    <source>
        <dbReference type="EMBL" id="ARU94447.1"/>
    </source>
</evidence>
<evidence type="ECO:0000259" key="2">
    <source>
        <dbReference type="PROSITE" id="PS50883"/>
    </source>
</evidence>
<dbReference type="InterPro" id="IPR000160">
    <property type="entry name" value="GGDEF_dom"/>
</dbReference>
<accession>A0A1Y0LK60</accession>
<dbReference type="EMBL" id="CP015579">
    <property type="protein sequence ID" value="ARU94447.1"/>
    <property type="molecule type" value="Genomic_DNA"/>
</dbReference>
<proteinExistence type="predicted"/>
<dbReference type="SMART" id="SM00267">
    <property type="entry name" value="GGDEF"/>
    <property type="match status" value="1"/>
</dbReference>
<feature type="domain" description="EAL" evidence="2">
    <location>
        <begin position="441"/>
        <end position="699"/>
    </location>
</feature>
<dbReference type="InterPro" id="IPR052155">
    <property type="entry name" value="Biofilm_reg_signaling"/>
</dbReference>
<dbReference type="InterPro" id="IPR013656">
    <property type="entry name" value="PAS_4"/>
</dbReference>
<dbReference type="SUPFAM" id="SSF55785">
    <property type="entry name" value="PYP-like sensor domain (PAS domain)"/>
    <property type="match status" value="2"/>
</dbReference>
<sequence length="704" mass="78734">MSRATKLTLRTASGSEAPSAEPTSFAVFKELVFDHIPLPAWFVSANGREVVANHCWHEKMAILAAKTPEGWLSWLHPEDKVVVSAAWAGALQHRLPFHHQVRLALADGSFSWHIVYAYYLESFDCWLVKFFDIDEMQMAKVRANDDLRHSKSMLDASIDCIKVINPDGNLVDMNFSGCEALGVNPDSGFGMEWLNLLPREIRERGRKALKIARTGTNARFSGKSQLPGSDPFYWDNILTPVLGPDGKVVSILCVSRDITELHVAEQRFKYISEHDDLTGLYNRRVFHSSLKKYLRTVGAQNTSLAVMLIDLDYFKLVNDTLGHVAGDHLLSVLSKRLSRYLPEKAFVARIGGDEFAVIFPGLENREQLQQAGTKLIEDTCKPLSYQGHVISFSLSIGGAVFPAHATDSTALIKAADIALNELKRNGRGGICCFEPSMTQLVDTTRNQLEQAKDIIQNKAILPFYQPKVRLTDGQIIGMEALMRFYNTQGELCFPGDIWAAFENYALVERIGFFIRDRVFADIRQWIDQGLEVVPVSVNASPVEFMRDNYAEKFLQQMQKYALPPELLEVEITEHMFDGRGAGYVFRAIKLLKDKGVRISLDDFGTGYSALANIRDYPVDVIKVDRTFVSSLSQGKEGLAVIKALLLLATQLELDVVAEGIENPEQREFLINEGYLQGQGFLFSAAVPASTISKYLANLATHKLL</sequence>
<organism evidence="4 7">
    <name type="scientific">Tatumella citrea</name>
    <name type="common">Pantoea citrea</name>
    <dbReference type="NCBI Taxonomy" id="53336"/>
    <lineage>
        <taxon>Bacteria</taxon>
        <taxon>Pseudomonadati</taxon>
        <taxon>Pseudomonadota</taxon>
        <taxon>Gammaproteobacteria</taxon>
        <taxon>Enterobacterales</taxon>
        <taxon>Erwiniaceae</taxon>
        <taxon>Tatumella</taxon>
    </lineage>
</organism>
<dbReference type="InterPro" id="IPR043128">
    <property type="entry name" value="Rev_trsase/Diguanyl_cyclase"/>
</dbReference>
<dbReference type="Pfam" id="PF08448">
    <property type="entry name" value="PAS_4"/>
    <property type="match status" value="1"/>
</dbReference>
<dbReference type="Gene3D" id="3.20.20.450">
    <property type="entry name" value="EAL domain"/>
    <property type="match status" value="1"/>
</dbReference>
<dbReference type="InterPro" id="IPR035965">
    <property type="entry name" value="PAS-like_dom_sf"/>
</dbReference>
<dbReference type="NCBIfam" id="TIGR00229">
    <property type="entry name" value="sensory_box"/>
    <property type="match status" value="1"/>
</dbReference>
<dbReference type="KEGG" id="tci:A7K98_12110"/>
<evidence type="ECO:0000313" key="5">
    <source>
        <dbReference type="EMBL" id="ARU98486.1"/>
    </source>
</evidence>
<dbReference type="InterPro" id="IPR035919">
    <property type="entry name" value="EAL_sf"/>
</dbReference>
<reference evidence="6 7" key="1">
    <citation type="submission" date="2016-05" db="EMBL/GenBank/DDBJ databases">
        <title>Complete genome sequence of two 2,5-diketo-D-glunonic acid producing strain Tatumella citrea.</title>
        <authorList>
            <person name="Duan C."/>
            <person name="Yang J."/>
            <person name="Yang S."/>
        </authorList>
    </citation>
    <scope>NUCLEOTIDE SEQUENCE [LARGE SCALE GENOMIC DNA]</scope>
    <source>
        <strain evidence="5 6">ATCC 39140</strain>
        <strain evidence="4 7">DSM 13699</strain>
    </source>
</reference>
<dbReference type="PROSITE" id="PS50883">
    <property type="entry name" value="EAL"/>
    <property type="match status" value="1"/>
</dbReference>
<dbReference type="Proteomes" id="UP000195729">
    <property type="component" value="Chromosome"/>
</dbReference>
<dbReference type="CDD" id="cd01949">
    <property type="entry name" value="GGDEF"/>
    <property type="match status" value="1"/>
</dbReference>
<dbReference type="InterPro" id="IPR029787">
    <property type="entry name" value="Nucleotide_cyclase"/>
</dbReference>
<dbReference type="PANTHER" id="PTHR44757">
    <property type="entry name" value="DIGUANYLATE CYCLASE DGCP"/>
    <property type="match status" value="1"/>
</dbReference>
<evidence type="ECO:0000313" key="7">
    <source>
        <dbReference type="Proteomes" id="UP000195814"/>
    </source>
</evidence>
<dbReference type="NCBIfam" id="TIGR00254">
    <property type="entry name" value="GGDEF"/>
    <property type="match status" value="1"/>
</dbReference>
<dbReference type="InterPro" id="IPR001633">
    <property type="entry name" value="EAL_dom"/>
</dbReference>
<dbReference type="Proteomes" id="UP000195814">
    <property type="component" value="Chromosome"/>
</dbReference>
<dbReference type="PANTHER" id="PTHR44757:SF2">
    <property type="entry name" value="BIOFILM ARCHITECTURE MAINTENANCE PROTEIN MBAA"/>
    <property type="match status" value="1"/>
</dbReference>
<dbReference type="SUPFAM" id="SSF141868">
    <property type="entry name" value="EAL domain-like"/>
    <property type="match status" value="1"/>
</dbReference>
<dbReference type="Pfam" id="PF00990">
    <property type="entry name" value="GGDEF"/>
    <property type="match status" value="1"/>
</dbReference>
<gene>
    <name evidence="4" type="ORF">A7K98_12110</name>
    <name evidence="5" type="ORF">A7K99_12105</name>
</gene>
<name>A0A1Y0LK60_TATCI</name>
<dbReference type="Gene3D" id="3.30.70.270">
    <property type="match status" value="1"/>
</dbReference>
<dbReference type="EMBL" id="CP015581">
    <property type="protein sequence ID" value="ARU98486.1"/>
    <property type="molecule type" value="Genomic_DNA"/>
</dbReference>
<dbReference type="CDD" id="cd01948">
    <property type="entry name" value="EAL"/>
    <property type="match status" value="1"/>
</dbReference>
<dbReference type="SUPFAM" id="SSF55073">
    <property type="entry name" value="Nucleotide cyclase"/>
    <property type="match status" value="1"/>
</dbReference>